<proteinExistence type="inferred from homology"/>
<dbReference type="PROSITE" id="PS51175">
    <property type="entry name" value="CBM6"/>
    <property type="match status" value="1"/>
</dbReference>
<dbReference type="SMART" id="SM00606">
    <property type="entry name" value="CBD_IV"/>
    <property type="match status" value="1"/>
</dbReference>
<keyword evidence="5" id="KW-0119">Carbohydrate metabolism</keyword>
<dbReference type="SUPFAM" id="SSF49785">
    <property type="entry name" value="Galactose-binding domain-like"/>
    <property type="match status" value="1"/>
</dbReference>
<evidence type="ECO:0000256" key="3">
    <source>
        <dbReference type="ARBA" id="ARBA00022729"/>
    </source>
</evidence>
<dbReference type="Gene3D" id="2.60.120.260">
    <property type="entry name" value="Galactose-binding domain-like"/>
    <property type="match status" value="1"/>
</dbReference>
<keyword evidence="3 7" id="KW-0732">Signal</keyword>
<dbReference type="InterPro" id="IPR023296">
    <property type="entry name" value="Glyco_hydro_beta-prop_sf"/>
</dbReference>
<keyword evidence="6" id="KW-0326">Glycosidase</keyword>
<dbReference type="GO" id="GO:0045493">
    <property type="term" value="P:xylan catabolic process"/>
    <property type="evidence" value="ECO:0007669"/>
    <property type="project" value="UniProtKB-KW"/>
</dbReference>
<dbReference type="InterPro" id="IPR006584">
    <property type="entry name" value="Cellulose-bd_IV"/>
</dbReference>
<evidence type="ECO:0000256" key="7">
    <source>
        <dbReference type="SAM" id="SignalP"/>
    </source>
</evidence>
<evidence type="ECO:0000256" key="1">
    <source>
        <dbReference type="ARBA" id="ARBA00009865"/>
    </source>
</evidence>
<evidence type="ECO:0000256" key="4">
    <source>
        <dbReference type="ARBA" id="ARBA00022801"/>
    </source>
</evidence>
<dbReference type="SMART" id="SM00458">
    <property type="entry name" value="RICIN"/>
    <property type="match status" value="1"/>
</dbReference>
<feature type="signal peptide" evidence="7">
    <location>
        <begin position="1"/>
        <end position="18"/>
    </location>
</feature>
<evidence type="ECO:0000256" key="5">
    <source>
        <dbReference type="ARBA" id="ARBA00023277"/>
    </source>
</evidence>
<dbReference type="CDD" id="cd00161">
    <property type="entry name" value="beta-trefoil_Ricin-like"/>
    <property type="match status" value="1"/>
</dbReference>
<dbReference type="Pfam" id="PF04616">
    <property type="entry name" value="Glyco_hydro_43"/>
    <property type="match status" value="1"/>
</dbReference>
<reference evidence="9 10" key="1">
    <citation type="submission" date="2019-11" db="EMBL/GenBank/DDBJ databases">
        <title>Draft genome sequences of five Paenibacillus species of dairy origin.</title>
        <authorList>
            <person name="Olajide A.M."/>
            <person name="Chen S."/>
            <person name="Lapointe G."/>
        </authorList>
    </citation>
    <scope>NUCLEOTIDE SEQUENCE [LARGE SCALE GENOMIC DNA]</scope>
    <source>
        <strain evidence="9 10">3CT49</strain>
    </source>
</reference>
<dbReference type="PANTHER" id="PTHR43772">
    <property type="entry name" value="ENDO-1,4-BETA-XYLANASE"/>
    <property type="match status" value="1"/>
</dbReference>
<dbReference type="SUPFAM" id="SSF50370">
    <property type="entry name" value="Ricin B-like lectins"/>
    <property type="match status" value="1"/>
</dbReference>
<dbReference type="CDD" id="cd09003">
    <property type="entry name" value="GH43_XynD-like"/>
    <property type="match status" value="1"/>
</dbReference>
<dbReference type="EMBL" id="WNZZ01000002">
    <property type="protein sequence ID" value="MUG21564.1"/>
    <property type="molecule type" value="Genomic_DNA"/>
</dbReference>
<protein>
    <submittedName>
        <fullName evidence="9">Carbohydrate-binding protein</fullName>
    </submittedName>
</protein>
<evidence type="ECO:0000259" key="8">
    <source>
        <dbReference type="PROSITE" id="PS51175"/>
    </source>
</evidence>
<dbReference type="PANTHER" id="PTHR43772:SF2">
    <property type="entry name" value="PUTATIVE (AFU_ORTHOLOGUE AFUA_2G04480)-RELATED"/>
    <property type="match status" value="1"/>
</dbReference>
<keyword evidence="2" id="KW-0858">Xylan degradation</keyword>
<evidence type="ECO:0000313" key="10">
    <source>
        <dbReference type="Proteomes" id="UP000442469"/>
    </source>
</evidence>
<organism evidence="9 10">
    <name type="scientific">Paenibacillus macerans</name>
    <name type="common">Bacillus macerans</name>
    <dbReference type="NCBI Taxonomy" id="44252"/>
    <lineage>
        <taxon>Bacteria</taxon>
        <taxon>Bacillati</taxon>
        <taxon>Bacillota</taxon>
        <taxon>Bacilli</taxon>
        <taxon>Bacillales</taxon>
        <taxon>Paenibacillaceae</taxon>
        <taxon>Paenibacillus</taxon>
    </lineage>
</organism>
<evidence type="ECO:0000256" key="2">
    <source>
        <dbReference type="ARBA" id="ARBA00022651"/>
    </source>
</evidence>
<dbReference type="PROSITE" id="PS50231">
    <property type="entry name" value="RICIN_B_LECTIN"/>
    <property type="match status" value="1"/>
</dbReference>
<evidence type="ECO:0000313" key="9">
    <source>
        <dbReference type="EMBL" id="MUG21564.1"/>
    </source>
</evidence>
<name>A0A6N8EPZ0_PAEMA</name>
<dbReference type="InterPro" id="IPR052176">
    <property type="entry name" value="Glycosyl_Hydrlase_43_Enz"/>
</dbReference>
<feature type="chain" id="PRO_5038378271" evidence="7">
    <location>
        <begin position="19"/>
        <end position="655"/>
    </location>
</feature>
<dbReference type="InterPro" id="IPR006710">
    <property type="entry name" value="Glyco_hydro_43"/>
</dbReference>
<dbReference type="Pfam" id="PF14200">
    <property type="entry name" value="RicinB_lectin_2"/>
    <property type="match status" value="1"/>
</dbReference>
<dbReference type="InterPro" id="IPR008979">
    <property type="entry name" value="Galactose-bd-like_sf"/>
</dbReference>
<dbReference type="InterPro" id="IPR005084">
    <property type="entry name" value="CBM6"/>
</dbReference>
<dbReference type="AlphaFoldDB" id="A0A6N8EPZ0"/>
<dbReference type="SUPFAM" id="SSF75005">
    <property type="entry name" value="Arabinanase/levansucrase/invertase"/>
    <property type="match status" value="1"/>
</dbReference>
<feature type="domain" description="CBM6" evidence="8">
    <location>
        <begin position="372"/>
        <end position="503"/>
    </location>
</feature>
<dbReference type="Gene3D" id="2.115.10.20">
    <property type="entry name" value="Glycosyl hydrolase domain, family 43"/>
    <property type="match status" value="1"/>
</dbReference>
<dbReference type="RefSeq" id="WP_155619427.1">
    <property type="nucleotide sequence ID" value="NZ_CP086393.1"/>
</dbReference>
<dbReference type="InterPro" id="IPR035992">
    <property type="entry name" value="Ricin_B-like_lectins"/>
</dbReference>
<keyword evidence="2" id="KW-0624">Polysaccharide degradation</keyword>
<dbReference type="Proteomes" id="UP000442469">
    <property type="component" value="Unassembled WGS sequence"/>
</dbReference>
<accession>A0A6N8EPZ0</accession>
<evidence type="ECO:0000256" key="6">
    <source>
        <dbReference type="ARBA" id="ARBA00023295"/>
    </source>
</evidence>
<dbReference type="Gene3D" id="2.80.10.50">
    <property type="match status" value="1"/>
</dbReference>
<comment type="similarity">
    <text evidence="1">Belongs to the glycosyl hydrolase 43 family.</text>
</comment>
<sequence>MKALLLAFVILWAGVLNGQVAQAETAAIAKTPGNSNPLMDHKLGADPSALVYNGRVYIYMSSDAYEYDSNGKIKANSFSNLNKVHLISSDDMVNWTDHGAIPVAGSGGIAKWASGSWAPAAAHKKINGQDKFFLYFANSAGGIGVLTADSPIGPWTDPLGKALVSWSTPGVSGVVWLFDPAVLVDDNGSGYLYFGGGIPGGDNPTQNQWASPKTARVIKLSSDMIHIEGSAQLIDAPFFFEDSGIHKYNGKYYYSYCSNFGGNHPAGSPPPGEIAYMVSNNPMGPFTYVKSILRNPAVFFGVGGNNHHTIFNFNNKWYITYHAQTVSKALLGDGLGYRSPHINELTYSGNEIVPVQGTMRGVSQIKHLNPYQRTEAETIGWNGGILTEVSQAPGGMVPSVNMNVTDIHNGDWVAVGNADFGSTGAASFKANVASTVGGQIEIRLDSPTGQVIGTLNVTPTGGNQVWRLQETNVNRVTGVHNIYFMFKGASGQRLFNFDYWQFATSSGGEMPVENGRVYKLQNVHSNMVIGIANMSTANGGQAVQWDDNGTADHDWRFERLDSGYYKLTNIHSGKVLGIENMSTARGASAVQWDDNGTADHEWQLAPVGDGSYKLVNRHSGMVLGVDGMSREAGAKIVQWDDNGTADHNWRFMLVR</sequence>
<dbReference type="CDD" id="cd04084">
    <property type="entry name" value="CBM6_xylanase-like"/>
    <property type="match status" value="1"/>
</dbReference>
<comment type="caution">
    <text evidence="9">The sequence shown here is derived from an EMBL/GenBank/DDBJ whole genome shotgun (WGS) entry which is preliminary data.</text>
</comment>
<dbReference type="InterPro" id="IPR000772">
    <property type="entry name" value="Ricin_B_lectin"/>
</dbReference>
<dbReference type="GO" id="GO:0030246">
    <property type="term" value="F:carbohydrate binding"/>
    <property type="evidence" value="ECO:0007669"/>
    <property type="project" value="InterPro"/>
</dbReference>
<gene>
    <name evidence="9" type="ORF">GNQ08_03845</name>
</gene>
<dbReference type="GO" id="GO:0004553">
    <property type="term" value="F:hydrolase activity, hydrolyzing O-glycosyl compounds"/>
    <property type="evidence" value="ECO:0007669"/>
    <property type="project" value="InterPro"/>
</dbReference>
<keyword evidence="4" id="KW-0378">Hydrolase</keyword>
<dbReference type="Pfam" id="PF03422">
    <property type="entry name" value="CBM_6"/>
    <property type="match status" value="1"/>
</dbReference>